<comment type="caution">
    <text evidence="5">The sequence shown here is derived from an EMBL/GenBank/DDBJ whole genome shotgun (WGS) entry which is preliminary data.</text>
</comment>
<accession>A0A840EV19</accession>
<organism evidence="5 6">
    <name type="scientific">Gordonia humi</name>
    <dbReference type="NCBI Taxonomy" id="686429"/>
    <lineage>
        <taxon>Bacteria</taxon>
        <taxon>Bacillati</taxon>
        <taxon>Actinomycetota</taxon>
        <taxon>Actinomycetes</taxon>
        <taxon>Mycobacteriales</taxon>
        <taxon>Gordoniaceae</taxon>
        <taxon>Gordonia</taxon>
    </lineage>
</organism>
<keyword evidence="3" id="KW-0732">Signal</keyword>
<keyword evidence="6" id="KW-1185">Reference proteome</keyword>
<feature type="region of interest" description="Disordered" evidence="1">
    <location>
        <begin position="535"/>
        <end position="559"/>
    </location>
</feature>
<evidence type="ECO:0000256" key="1">
    <source>
        <dbReference type="SAM" id="MobiDB-lite"/>
    </source>
</evidence>
<feature type="chain" id="PRO_5032390252" evidence="3">
    <location>
        <begin position="33"/>
        <end position="559"/>
    </location>
</feature>
<sequence length="559" mass="58024">MSSVHIRRVPAFVSTLLTVIVGAAVIAAPAAAKEPFHLPTQVVDPAGALSGAQLADVQRAVDGVESAHDIAYWVVFVNDFGGLSPRDWTDQTVAKSDFGAHDVILAIATDQRKFDLQAPLEVEGLTGGEIQKIIDDDLAPAVRDGRFADAAVTVGDDLEDVGGEETSHTGTIVTVVIVAVILIAGFGLLLYARSRSTRNQPDASFTADQLAGRPLHELEPWSREVLTTVDRAVRTSADEVAAAVGEFGAGAVAPYAESVAAARAALAASFALRQRIDDGLATDADEHRRLLVEIITTCSDADAMLDRQVPTFDAVRDLANDATSRLDALAERSSAVAARVPDVETGLGELSAVPVTVADNIVLARDHVGFADDCIAQGRDAAAADQHGSVIGAIRSAEGALDQASRLLDAADDADVLTESTELSDVVARVRAASAYIATRRGVIGSIALTRLSEARRLADEAADLAESDEDASHGTAARSSDLAAQAVDAARVDVAEWLMTQGMSSGEYGDLAPVLSGVLVDTVLNGAMHNGGYSHGGRSPASFGGSSSSGRIGVGDRR</sequence>
<dbReference type="InterPro" id="IPR007621">
    <property type="entry name" value="TPM_dom"/>
</dbReference>
<keyword evidence="2" id="KW-0812">Transmembrane</keyword>
<evidence type="ECO:0000313" key="6">
    <source>
        <dbReference type="Proteomes" id="UP000551501"/>
    </source>
</evidence>
<evidence type="ECO:0000256" key="2">
    <source>
        <dbReference type="SAM" id="Phobius"/>
    </source>
</evidence>
<keyword evidence="2" id="KW-0472">Membrane</keyword>
<feature type="signal peptide" evidence="3">
    <location>
        <begin position="1"/>
        <end position="32"/>
    </location>
</feature>
<keyword evidence="2" id="KW-1133">Transmembrane helix</keyword>
<protein>
    <submittedName>
        <fullName evidence="5">Putative membrane protein YgcG</fullName>
    </submittedName>
</protein>
<dbReference type="AlphaFoldDB" id="A0A840EV19"/>
<evidence type="ECO:0000259" key="4">
    <source>
        <dbReference type="Pfam" id="PF04536"/>
    </source>
</evidence>
<proteinExistence type="predicted"/>
<reference evidence="5 6" key="1">
    <citation type="submission" date="2020-08" db="EMBL/GenBank/DDBJ databases">
        <title>Sequencing the genomes of 1000 actinobacteria strains.</title>
        <authorList>
            <person name="Klenk H.-P."/>
        </authorList>
    </citation>
    <scope>NUCLEOTIDE SEQUENCE [LARGE SCALE GENOMIC DNA]</scope>
    <source>
        <strain evidence="5 6">DSM 45298</strain>
    </source>
</reference>
<feature type="domain" description="TPM" evidence="4">
    <location>
        <begin position="42"/>
        <end position="160"/>
    </location>
</feature>
<dbReference type="Proteomes" id="UP000551501">
    <property type="component" value="Unassembled WGS sequence"/>
</dbReference>
<dbReference type="Gene3D" id="3.10.310.50">
    <property type="match status" value="1"/>
</dbReference>
<feature type="compositionally biased region" description="Low complexity" evidence="1">
    <location>
        <begin position="537"/>
        <end position="552"/>
    </location>
</feature>
<dbReference type="Pfam" id="PF04536">
    <property type="entry name" value="TPM_phosphatase"/>
    <property type="match status" value="1"/>
</dbReference>
<name>A0A840EV19_9ACTN</name>
<evidence type="ECO:0000256" key="3">
    <source>
        <dbReference type="SAM" id="SignalP"/>
    </source>
</evidence>
<evidence type="ECO:0000313" key="5">
    <source>
        <dbReference type="EMBL" id="MBB4134163.1"/>
    </source>
</evidence>
<gene>
    <name evidence="5" type="ORF">BKA16_000715</name>
</gene>
<dbReference type="RefSeq" id="WP_183369371.1">
    <property type="nucleotide sequence ID" value="NZ_BAABHL010000105.1"/>
</dbReference>
<feature type="transmembrane region" description="Helical" evidence="2">
    <location>
        <begin position="172"/>
        <end position="192"/>
    </location>
</feature>
<dbReference type="EMBL" id="JACIFP010000001">
    <property type="protein sequence ID" value="MBB4134163.1"/>
    <property type="molecule type" value="Genomic_DNA"/>
</dbReference>